<name>A0AAD5M431_PARTN</name>
<reference evidence="1" key="1">
    <citation type="submission" date="2021-06" db="EMBL/GenBank/DDBJ databases">
        <title>Parelaphostrongylus tenuis whole genome reference sequence.</title>
        <authorList>
            <person name="Garwood T.J."/>
            <person name="Larsen P.A."/>
            <person name="Fountain-Jones N.M."/>
            <person name="Garbe J.R."/>
            <person name="Macchietto M.G."/>
            <person name="Kania S.A."/>
            <person name="Gerhold R.W."/>
            <person name="Richards J.E."/>
            <person name="Wolf T.M."/>
        </authorList>
    </citation>
    <scope>NUCLEOTIDE SEQUENCE</scope>
    <source>
        <strain evidence="1">MNPRO001-30</strain>
        <tissue evidence="1">Meninges</tissue>
    </source>
</reference>
<sequence>MGANHLLVSHGCYLYDCQAPSDAFMAPNIPKTEEVRDVAQSFEREPNENITRDVSCLHSIKIALESLPSQLRQQAEVDVLRYVYTTILDKYLLNPPS</sequence>
<proteinExistence type="predicted"/>
<dbReference type="Proteomes" id="UP001196413">
    <property type="component" value="Unassembled WGS sequence"/>
</dbReference>
<organism evidence="1 2">
    <name type="scientific">Parelaphostrongylus tenuis</name>
    <name type="common">Meningeal worm</name>
    <dbReference type="NCBI Taxonomy" id="148309"/>
    <lineage>
        <taxon>Eukaryota</taxon>
        <taxon>Metazoa</taxon>
        <taxon>Ecdysozoa</taxon>
        <taxon>Nematoda</taxon>
        <taxon>Chromadorea</taxon>
        <taxon>Rhabditida</taxon>
        <taxon>Rhabditina</taxon>
        <taxon>Rhabditomorpha</taxon>
        <taxon>Strongyloidea</taxon>
        <taxon>Metastrongylidae</taxon>
        <taxon>Parelaphostrongylus</taxon>
    </lineage>
</organism>
<comment type="caution">
    <text evidence="1">The sequence shown here is derived from an EMBL/GenBank/DDBJ whole genome shotgun (WGS) entry which is preliminary data.</text>
</comment>
<evidence type="ECO:0000313" key="1">
    <source>
        <dbReference type="EMBL" id="KAJ1351795.1"/>
    </source>
</evidence>
<evidence type="ECO:0000313" key="2">
    <source>
        <dbReference type="Proteomes" id="UP001196413"/>
    </source>
</evidence>
<dbReference type="EMBL" id="JAHQIW010001234">
    <property type="protein sequence ID" value="KAJ1351795.1"/>
    <property type="molecule type" value="Genomic_DNA"/>
</dbReference>
<gene>
    <name evidence="1" type="ORF">KIN20_007942</name>
</gene>
<keyword evidence="2" id="KW-1185">Reference proteome</keyword>
<dbReference type="AlphaFoldDB" id="A0AAD5M431"/>
<accession>A0AAD5M431</accession>
<protein>
    <submittedName>
        <fullName evidence="1">Uncharacterized protein</fullName>
    </submittedName>
</protein>